<name>N9SRX1_9BACT</name>
<dbReference type="eggNOG" id="COG0433">
    <property type="taxonomic scope" value="Bacteria"/>
</dbReference>
<dbReference type="PATRIC" id="fig|1188234.3.peg.81"/>
<evidence type="ECO:0000256" key="1">
    <source>
        <dbReference type="SAM" id="Phobius"/>
    </source>
</evidence>
<dbReference type="CDD" id="cd01127">
    <property type="entry name" value="TrwB_TraG_TraD_VirD4"/>
    <property type="match status" value="1"/>
</dbReference>
<dbReference type="InterPro" id="IPR043964">
    <property type="entry name" value="P-loop_TraG"/>
</dbReference>
<dbReference type="RefSeq" id="WP_002880930.1">
    <property type="nucleotide sequence ID" value="NZ_AMWK01000003.1"/>
</dbReference>
<dbReference type="EMBL" id="AMWK01000003">
    <property type="protein sequence ID" value="ENY54195.1"/>
    <property type="molecule type" value="Genomic_DNA"/>
</dbReference>
<dbReference type="SUPFAM" id="SSF52540">
    <property type="entry name" value="P-loop containing nucleoside triphosphate hydrolases"/>
    <property type="match status" value="1"/>
</dbReference>
<feature type="domain" description="TraG P-loop" evidence="2">
    <location>
        <begin position="560"/>
        <end position="884"/>
    </location>
</feature>
<sequence>MLQPKNLKKTQGHFWRSFTWMDFFVGSLIIIVSVLIGYTVLPPHIPRTRSLVLSIFVAIAFSPFLIKSNKYNCRVYVLLFRAIKYLFSVKKFDKKHANPKLLIPYSSIFENKFVKTKPLKTGTKYLAILKFQGKSPWNEDNEDKDAFLNKFVQIIDTTDKHITFIRTKELIDYTNNFYNLKQNFDAKLKNLNKKNVSKEIKDNYLSYYENLYNDFDILDTRLLVDTYYVVLYDKSISELKKNLNNITAIFNSMDIDTTLVEGLHLIKFLAKLNNKEIDEEKANQYLEQQINSQRQALIKNKEVDFIEKQTFKTKVKEFFKFLKEEFKKLFSKKKNKQIANKNNQVKVEKKENKLLALDDILANDHVIFKHNYFIQDSKYCSIHTISELPLDLQEGWAIDIFANNSTIVWNLGIFNEATQATLLDKTGKKISDNSSIIKSRYYQKAGGLQLEALEYLENQLQVNKNVLTNSSLMIINCADSLKELRKIEQKNFLNVKRAKLNINPIPFKQFEGMAQSCLITTNNLNESIPMSSYNVAYGWPFENETNNDGNSFILGETTATGEPIIFNQFYKNSSRRVNYNMFTVGSSGKGKSTDVKKAILGHLATNNKVYIIDPQNEYAKLGKKFGGTLIDLGLGYKTIINPLQVQIQLFDDQDDQSIKLIINKHLEWLETFFKLINSDWDQDNFVFLMSFVRNLYEKLGIYNFTSYQELAEFDYPIISDLIVELRKYQFKDEFEKVRKQNLLANIIDRLSFDFEYNGKYEYVYNGKTNIDLSNDFIIFNTQKLFDTSASSGKVGLFVLLSFIQNQIFNNVIENPDINTVLVIDELHMYIDPNNSATLDFVYTMTKTVRKFNAGMILCTQNPSDFLGSALVTKKAEAILQNCQYAKFFGLKQKDLEAVMDMFKSSGGLNGSHQRFLADSEIGNLIFSLHMYSKIKSSIYYNDFEKELFFEKGYIGNKIN</sequence>
<dbReference type="AlphaFoldDB" id="N9SRX1"/>
<dbReference type="Pfam" id="PF19044">
    <property type="entry name" value="P-loop_TraG"/>
    <property type="match status" value="1"/>
</dbReference>
<dbReference type="NCBIfam" id="NF045975">
    <property type="entry name" value="VirB4_plasma"/>
    <property type="match status" value="1"/>
</dbReference>
<dbReference type="OrthoDB" id="9804380at2"/>
<dbReference type="InterPro" id="IPR027417">
    <property type="entry name" value="P-loop_NTPase"/>
</dbReference>
<keyword evidence="1" id="KW-1133">Transmembrane helix</keyword>
<organism evidence="3 4">
    <name type="scientific">Metamycoplasma alkalescens 14918</name>
    <dbReference type="NCBI Taxonomy" id="1188234"/>
    <lineage>
        <taxon>Bacteria</taxon>
        <taxon>Bacillati</taxon>
        <taxon>Mycoplasmatota</taxon>
        <taxon>Mycoplasmoidales</taxon>
        <taxon>Metamycoplasmataceae</taxon>
        <taxon>Metamycoplasma</taxon>
    </lineage>
</organism>
<keyword evidence="4" id="KW-1185">Reference proteome</keyword>
<comment type="caution">
    <text evidence="3">The sequence shown here is derived from an EMBL/GenBank/DDBJ whole genome shotgun (WGS) entry which is preliminary data.</text>
</comment>
<keyword evidence="1" id="KW-0812">Transmembrane</keyword>
<dbReference type="Gene3D" id="1.10.8.730">
    <property type="match status" value="1"/>
</dbReference>
<keyword evidence="1" id="KW-0472">Membrane</keyword>
<dbReference type="PANTHER" id="PTHR30121:SF6">
    <property type="entry name" value="SLR6007 PROTEIN"/>
    <property type="match status" value="1"/>
</dbReference>
<evidence type="ECO:0000259" key="2">
    <source>
        <dbReference type="Pfam" id="PF19044"/>
    </source>
</evidence>
<feature type="transmembrane region" description="Helical" evidence="1">
    <location>
        <begin position="20"/>
        <end position="41"/>
    </location>
</feature>
<dbReference type="PANTHER" id="PTHR30121">
    <property type="entry name" value="UNCHARACTERIZED PROTEIN YJGR-RELATED"/>
    <property type="match status" value="1"/>
</dbReference>
<dbReference type="Proteomes" id="UP000013137">
    <property type="component" value="Unassembled WGS sequence"/>
</dbReference>
<evidence type="ECO:0000313" key="3">
    <source>
        <dbReference type="EMBL" id="ENY54195.1"/>
    </source>
</evidence>
<gene>
    <name evidence="3" type="ORF">MALK_0910</name>
</gene>
<proteinExistence type="predicted"/>
<feature type="transmembrane region" description="Helical" evidence="1">
    <location>
        <begin position="48"/>
        <end position="66"/>
    </location>
</feature>
<dbReference type="InterPro" id="IPR051162">
    <property type="entry name" value="T4SS_component"/>
</dbReference>
<evidence type="ECO:0000313" key="4">
    <source>
        <dbReference type="Proteomes" id="UP000013137"/>
    </source>
</evidence>
<protein>
    <recommendedName>
        <fullName evidence="2">TraG P-loop domain-containing protein</fullName>
    </recommendedName>
</protein>
<accession>N9SRX1</accession>
<dbReference type="Gene3D" id="3.40.50.300">
    <property type="entry name" value="P-loop containing nucleotide triphosphate hydrolases"/>
    <property type="match status" value="1"/>
</dbReference>
<reference evidence="3 4" key="1">
    <citation type="journal article" date="2013" name="Genome Announc.">
        <title>Draft Genome Sequences of Mycoplasma alkalescens, Mycoplasma arginini, and Mycoplasma bovigenitalium, Three Species with Equivocal Pathogenic Status for Cattle.</title>
        <authorList>
            <person name="Manso-Silvan L."/>
            <person name="Tardy F."/>
            <person name="Baranowski E."/>
            <person name="Barre A."/>
            <person name="Blanchard A."/>
            <person name="Breton M."/>
            <person name="Couture C."/>
            <person name="Citti C."/>
            <person name="Dordet-Frisoni E."/>
            <person name="Dupuy V."/>
            <person name="Gaurivaud P."/>
            <person name="Jacob D."/>
            <person name="Lemaitre C."/>
            <person name="Nikolski M."/>
            <person name="Nouvel L.X."/>
            <person name="Poumarat F."/>
            <person name="Thebault P."/>
            <person name="Theil S."/>
            <person name="Thiaucourt F."/>
            <person name="Sirand-Pugnet P."/>
        </authorList>
    </citation>
    <scope>NUCLEOTIDE SEQUENCE [LARGE SCALE GENOMIC DNA]</scope>
    <source>
        <strain evidence="3 4">14918</strain>
    </source>
</reference>